<dbReference type="KEGG" id="ssoa:SULA_03150"/>
<dbReference type="Proteomes" id="UP000273194">
    <property type="component" value="Chromosome"/>
</dbReference>
<dbReference type="GO" id="GO:0015833">
    <property type="term" value="P:peptide transport"/>
    <property type="evidence" value="ECO:0007669"/>
    <property type="project" value="InterPro"/>
</dbReference>
<dbReference type="Proteomes" id="UP000278715">
    <property type="component" value="Chromosome"/>
</dbReference>
<evidence type="ECO:0000313" key="9">
    <source>
        <dbReference type="EMBL" id="AZF70282.1"/>
    </source>
</evidence>
<accession>A0A0E3MCB0</accession>
<evidence type="ECO:0000259" key="4">
    <source>
        <dbReference type="Pfam" id="PF08352"/>
    </source>
</evidence>
<dbReference type="Proteomes" id="UP000267993">
    <property type="component" value="Chromosome"/>
</dbReference>
<dbReference type="AlphaFoldDB" id="A0A0E3MCB0"/>
<evidence type="ECO:0000313" key="17">
    <source>
        <dbReference type="Proteomes" id="UP000267993"/>
    </source>
</evidence>
<evidence type="ECO:0000256" key="2">
    <source>
        <dbReference type="ARBA" id="ARBA00022741"/>
    </source>
</evidence>
<dbReference type="EMBL" id="CP033240">
    <property type="protein sequence ID" value="AZF80739.1"/>
    <property type="molecule type" value="Genomic_DNA"/>
</dbReference>
<dbReference type="EMBL" id="CP011056">
    <property type="protein sequence ID" value="AKA75894.2"/>
    <property type="molecule type" value="Genomic_DNA"/>
</dbReference>
<evidence type="ECO:0000313" key="14">
    <source>
        <dbReference type="Proteomes" id="UP000033057"/>
    </source>
</evidence>
<dbReference type="Proteomes" id="UP000033106">
    <property type="component" value="Chromosome"/>
</dbReference>
<dbReference type="GO" id="GO:0005524">
    <property type="term" value="F:ATP binding"/>
    <property type="evidence" value="ECO:0007669"/>
    <property type="project" value="UniProtKB-KW"/>
</dbReference>
<dbReference type="PANTHER" id="PTHR43230">
    <property type="entry name" value="ABC-TYPE DIPEPTIDE/OLIGOPEPTIDE TRANSPORT SYSTEM, ATPASE COMPONENT"/>
    <property type="match status" value="1"/>
</dbReference>
<dbReference type="Proteomes" id="UP000282269">
    <property type="component" value="Chromosome"/>
</dbReference>
<evidence type="ECO:0000313" key="20">
    <source>
        <dbReference type="Proteomes" id="UP000275843"/>
    </source>
</evidence>
<reference evidence="14 15" key="1">
    <citation type="journal article" date="2015" name="Genome Announc.">
        <title>Complete Genome Sequence of Sulfolobus solfataricus Strain 98/2 and Evolved Derivatives.</title>
        <authorList>
            <person name="McCarthy S."/>
            <person name="Gradnigo J."/>
            <person name="Johnson T."/>
            <person name="Payne S."/>
            <person name="Lipzen A."/>
            <person name="Martin J."/>
            <person name="Schackwitz W."/>
            <person name="Moriyama E."/>
            <person name="Blum P."/>
        </authorList>
    </citation>
    <scope>NUCLEOTIDE SEQUENCE [LARGE SCALE GENOMIC DNA]</scope>
    <source>
        <strain evidence="14">98/2 SULC</strain>
        <strain evidence="6">SARC-B</strain>
        <strain evidence="5">SARC-C</strain>
        <strain evidence="7 16">SULA</strain>
        <strain evidence="15">SULB</strain>
    </source>
</reference>
<sequence>MVIYKGRIVEKGNTYEVISNPSHEYTKRLIEAVPDPYKTI</sequence>
<dbReference type="Pfam" id="PF08352">
    <property type="entry name" value="oligo_HPY"/>
    <property type="match status" value="1"/>
</dbReference>
<evidence type="ECO:0000313" key="19">
    <source>
        <dbReference type="Proteomes" id="UP000273443"/>
    </source>
</evidence>
<dbReference type="EMBL" id="CP033235">
    <property type="protein sequence ID" value="AZF67662.1"/>
    <property type="molecule type" value="Genomic_DNA"/>
</dbReference>
<dbReference type="EMBL" id="CP033238">
    <property type="protein sequence ID" value="AZF75526.1"/>
    <property type="molecule type" value="Genomic_DNA"/>
</dbReference>
<evidence type="ECO:0000313" key="6">
    <source>
        <dbReference type="EMBL" id="AYN75641.1"/>
    </source>
</evidence>
<dbReference type="EMBL" id="CP033237">
    <property type="protein sequence ID" value="AZF72902.1"/>
    <property type="molecule type" value="Genomic_DNA"/>
</dbReference>
<keyword evidence="2" id="KW-0547">Nucleotide-binding</keyword>
<proteinExistence type="predicted"/>
<evidence type="ECO:0000313" key="15">
    <source>
        <dbReference type="Proteomes" id="UP000033085"/>
    </source>
</evidence>
<name>A0A0E3MCB0_SACSO</name>
<reference evidence="17 18" key="2">
    <citation type="journal article" date="2018" name="Proc. Natl. Acad. Sci. U.S.A.">
        <title>Nonmutational mechanism of inheritance in the Archaeon Sulfolobus solfataricus.</title>
        <authorList>
            <person name="Payne S."/>
            <person name="McCarthy S."/>
            <person name="Johnson T."/>
            <person name="North E."/>
            <person name="Blum P."/>
        </authorList>
    </citation>
    <scope>NUCLEOTIDE SEQUENCE [LARGE SCALE GENOMIC DNA]</scope>
    <source>
        <strain evidence="9 17">SARC-H</strain>
        <strain evidence="10 20">SARC-I</strain>
        <strain evidence="12 21">SARC-N</strain>
        <strain evidence="13 22">SARC-O</strain>
        <strain evidence="8 18">SULG</strain>
        <strain evidence="11 19">SULM</strain>
    </source>
</reference>
<dbReference type="PATRIC" id="fig|2287.7.peg.879"/>
<dbReference type="EMBL" id="CP033236">
    <property type="protein sequence ID" value="AZF70282.1"/>
    <property type="molecule type" value="Genomic_DNA"/>
</dbReference>
<dbReference type="KEGG" id="ssof:SULC_0833"/>
<evidence type="ECO:0000313" key="12">
    <source>
        <dbReference type="EMBL" id="AZF78134.1"/>
    </source>
</evidence>
<dbReference type="Gene3D" id="3.40.50.300">
    <property type="entry name" value="P-loop containing nucleotide triphosphate hydrolases"/>
    <property type="match status" value="1"/>
</dbReference>
<evidence type="ECO:0000256" key="1">
    <source>
        <dbReference type="ARBA" id="ARBA00022448"/>
    </source>
</evidence>
<evidence type="ECO:0000313" key="22">
    <source>
        <dbReference type="Proteomes" id="UP000282269"/>
    </source>
</evidence>
<evidence type="ECO:0000313" key="8">
    <source>
        <dbReference type="EMBL" id="AZF67662.1"/>
    </source>
</evidence>
<evidence type="ECO:0000313" key="18">
    <source>
        <dbReference type="Proteomes" id="UP000273194"/>
    </source>
</evidence>
<evidence type="ECO:0000313" key="21">
    <source>
        <dbReference type="Proteomes" id="UP000278715"/>
    </source>
</evidence>
<dbReference type="Proteomes" id="UP000033085">
    <property type="component" value="Chromosome"/>
</dbReference>
<dbReference type="PANTHER" id="PTHR43230:SF3">
    <property type="entry name" value="ABC-TYPE DIPEPTIDE_OLIGOPEPTIDE TRANSPORT SYSTEM, ATPASE COMPONENT"/>
    <property type="match status" value="1"/>
</dbReference>
<dbReference type="Proteomes" id="UP000273443">
    <property type="component" value="Chromosome"/>
</dbReference>
<dbReference type="KEGG" id="ssol:SULB_03145"/>
<gene>
    <name evidence="7" type="ORF">SULA_03150</name>
    <name evidence="6" type="ORF">SULB_03145</name>
    <name evidence="5" type="ORF">SULC_0833</name>
    <name evidence="8" type="ORF">SULG_04040</name>
    <name evidence="9" type="ORF">SULH_04040</name>
    <name evidence="10" type="ORF">SULI_04040</name>
    <name evidence="11" type="ORF">SULM_04040</name>
    <name evidence="12" type="ORF">SULN_04040</name>
    <name evidence="13" type="ORF">SULO_04050</name>
</gene>
<organism evidence="5 14">
    <name type="scientific">Saccharolobus solfataricus</name>
    <name type="common">Sulfolobus solfataricus</name>
    <dbReference type="NCBI Taxonomy" id="2287"/>
    <lineage>
        <taxon>Archaea</taxon>
        <taxon>Thermoproteota</taxon>
        <taxon>Thermoprotei</taxon>
        <taxon>Sulfolobales</taxon>
        <taxon>Sulfolobaceae</taxon>
        <taxon>Saccharolobus</taxon>
    </lineage>
</organism>
<reference evidence="5" key="3">
    <citation type="submission" date="2018-10" db="EMBL/GenBank/DDBJ databases">
        <authorList>
            <person name="McCarthy S."/>
            <person name="Gradnigo J."/>
            <person name="Johnson T."/>
            <person name="Payne S."/>
            <person name="Lipzen A."/>
            <person name="Schackwitz W."/>
            <person name="Martin J."/>
            <person name="Moriyama E."/>
            <person name="Blum P."/>
        </authorList>
    </citation>
    <scope>NUCLEOTIDE SEQUENCE</scope>
    <source>
        <strain evidence="6">SARC-B</strain>
        <strain evidence="5">SARC-C</strain>
        <strain evidence="7">SULA</strain>
    </source>
</reference>
<evidence type="ECO:0000313" key="16">
    <source>
        <dbReference type="Proteomes" id="UP000033106"/>
    </source>
</evidence>
<dbReference type="Proteomes" id="UP000033057">
    <property type="component" value="Chromosome"/>
</dbReference>
<dbReference type="Proteomes" id="UP000275843">
    <property type="component" value="Chromosome"/>
</dbReference>
<evidence type="ECO:0000313" key="11">
    <source>
        <dbReference type="EMBL" id="AZF75526.1"/>
    </source>
</evidence>
<evidence type="ECO:0000313" key="13">
    <source>
        <dbReference type="EMBL" id="AZF80739.1"/>
    </source>
</evidence>
<keyword evidence="3" id="KW-0067">ATP-binding</keyword>
<feature type="domain" description="Oligopeptide/dipeptide ABC transporter C-terminal" evidence="4">
    <location>
        <begin position="9"/>
        <end position="38"/>
    </location>
</feature>
<evidence type="ECO:0000313" key="5">
    <source>
        <dbReference type="EMBL" id="AKA75894.2"/>
    </source>
</evidence>
<protein>
    <recommendedName>
        <fullName evidence="4">Oligopeptide/dipeptide ABC transporter C-terminal domain-containing protein</fullName>
    </recommendedName>
</protein>
<keyword evidence="1" id="KW-0813">Transport</keyword>
<evidence type="ECO:0000313" key="7">
    <source>
        <dbReference type="EMBL" id="AYP18637.1"/>
    </source>
</evidence>
<dbReference type="EMBL" id="CP011057">
    <property type="protein sequence ID" value="AYP18637.1"/>
    <property type="molecule type" value="Genomic_DNA"/>
</dbReference>
<dbReference type="InterPro" id="IPR027417">
    <property type="entry name" value="P-loop_NTPase"/>
</dbReference>
<dbReference type="InterPro" id="IPR013563">
    <property type="entry name" value="Oligopep_ABC_C"/>
</dbReference>
<dbReference type="EMBL" id="CP033239">
    <property type="protein sequence ID" value="AZF78134.1"/>
    <property type="molecule type" value="Genomic_DNA"/>
</dbReference>
<dbReference type="EMBL" id="CP011055">
    <property type="protein sequence ID" value="AYN75641.1"/>
    <property type="molecule type" value="Genomic_DNA"/>
</dbReference>
<evidence type="ECO:0000313" key="10">
    <source>
        <dbReference type="EMBL" id="AZF72902.1"/>
    </source>
</evidence>
<evidence type="ECO:0000256" key="3">
    <source>
        <dbReference type="ARBA" id="ARBA00022840"/>
    </source>
</evidence>